<feature type="transmembrane region" description="Helical" evidence="8">
    <location>
        <begin position="16"/>
        <end position="37"/>
    </location>
</feature>
<feature type="transmembrane region" description="Helical" evidence="8">
    <location>
        <begin position="680"/>
        <end position="704"/>
    </location>
</feature>
<feature type="transmembrane region" description="Helical" evidence="8">
    <location>
        <begin position="209"/>
        <end position="230"/>
    </location>
</feature>
<evidence type="ECO:0000259" key="9">
    <source>
        <dbReference type="Pfam" id="PF02687"/>
    </source>
</evidence>
<evidence type="ECO:0000256" key="7">
    <source>
        <dbReference type="SAM" id="MobiDB-lite"/>
    </source>
</evidence>
<keyword evidence="11" id="KW-1185">Reference proteome</keyword>
<sequence>MIRLAVRTLRYRKGGFIAAFLTMFLGAAIVMACVGLLETGVRATVPPQQLAGADVVVAGDQSFDHLEEYDWAVASERVRIDAALVDTVTAVPGVEEANGYVFDHPAPEGTIDAIGVVAESGTSVDQLQELIDAELSDSAITLVGDDRGLAERPEAMSGAEGLTIIAGVVASWALLIAMFGVASMLALSIQQRHRELALLRAVGSTPGQLRKLVLGETVILAAIATGLAILPGRWLSEFLFQQLVDSDVVIGGLMFHMGWIPMVVAITAALLAAVGGAVVAGGRAANTRPTEALAATRMPERRPFALWRLLLGLVLLAGASTLIIVTMTINSGKLASGTGSPAVLLLTIALAVLSPVLIRPLVALLHPLGALTGQSGRLAMLNARAGIDRTAAVAMPIIVLTGIATGLLYMHSTGKNAVHEEFVDSQTADAVITAEDVDAQLVEEVRTLPGVAVASEYARSTGYVEEPFDDPANREGSGRQGGWTLEGTTPDGAGAVLPAPVTEGTVEDLHGDAVALDASNAEELGVGLGDPITVRMGDSTVIEVEVVALYTAGANDETLLLPIDVLTAHTTEGHATEILVTSDGDTSTERVITEIEELVADEDGVTVTDSETLAAEYAEEQDSEAFPIYMLVALIVSYSAISMINALATSTNARRREFGLQRLIGSTHGQVLRMLCIEGLLAAVIGVLLGTISATTTVVAFSIGRADTVYPSGSPVIYPLVVGLTVLLTLLATLVPARRALRHRPVEVAAE</sequence>
<dbReference type="GO" id="GO:0005886">
    <property type="term" value="C:plasma membrane"/>
    <property type="evidence" value="ECO:0007669"/>
    <property type="project" value="UniProtKB-SubCell"/>
</dbReference>
<dbReference type="Pfam" id="PF02687">
    <property type="entry name" value="FtsX"/>
    <property type="match status" value="2"/>
</dbReference>
<feature type="transmembrane region" description="Helical" evidence="8">
    <location>
        <begin position="716"/>
        <end position="735"/>
    </location>
</feature>
<dbReference type="PANTHER" id="PTHR30572:SF4">
    <property type="entry name" value="ABC TRANSPORTER PERMEASE YTRF"/>
    <property type="match status" value="1"/>
</dbReference>
<dbReference type="GO" id="GO:0022857">
    <property type="term" value="F:transmembrane transporter activity"/>
    <property type="evidence" value="ECO:0007669"/>
    <property type="project" value="TreeGrafter"/>
</dbReference>
<evidence type="ECO:0000256" key="2">
    <source>
        <dbReference type="ARBA" id="ARBA00022475"/>
    </source>
</evidence>
<dbReference type="Proteomes" id="UP000269198">
    <property type="component" value="Unassembled WGS sequence"/>
</dbReference>
<keyword evidence="2" id="KW-1003">Cell membrane</keyword>
<feature type="transmembrane region" description="Helical" evidence="8">
    <location>
        <begin position="259"/>
        <end position="285"/>
    </location>
</feature>
<comment type="subcellular location">
    <subcellularLocation>
        <location evidence="1">Cell membrane</location>
        <topology evidence="1">Multi-pass membrane protein</topology>
    </subcellularLocation>
</comment>
<dbReference type="PROSITE" id="PS51257">
    <property type="entry name" value="PROKAR_LIPOPROTEIN"/>
    <property type="match status" value="1"/>
</dbReference>
<keyword evidence="3 8" id="KW-0812">Transmembrane</keyword>
<feature type="region of interest" description="Disordered" evidence="7">
    <location>
        <begin position="464"/>
        <end position="487"/>
    </location>
</feature>
<feature type="transmembrane region" description="Helical" evidence="8">
    <location>
        <begin position="626"/>
        <end position="648"/>
    </location>
</feature>
<evidence type="ECO:0000256" key="3">
    <source>
        <dbReference type="ARBA" id="ARBA00022692"/>
    </source>
</evidence>
<keyword evidence="5 8" id="KW-0472">Membrane</keyword>
<feature type="transmembrane region" description="Helical" evidence="8">
    <location>
        <begin position="342"/>
        <end position="369"/>
    </location>
</feature>
<keyword evidence="4 8" id="KW-1133">Transmembrane helix</keyword>
<feature type="domain" description="ABC3 transporter permease C-terminal" evidence="9">
    <location>
        <begin position="169"/>
        <end position="287"/>
    </location>
</feature>
<dbReference type="EMBL" id="RJMB01000004">
    <property type="protein sequence ID" value="RNL86214.1"/>
    <property type="molecule type" value="Genomic_DNA"/>
</dbReference>
<name>A0A3N0EEF6_9ACTN</name>
<dbReference type="RefSeq" id="WP_123200414.1">
    <property type="nucleotide sequence ID" value="NZ_RJMB01000004.1"/>
</dbReference>
<dbReference type="PANTHER" id="PTHR30572">
    <property type="entry name" value="MEMBRANE COMPONENT OF TRANSPORTER-RELATED"/>
    <property type="match status" value="1"/>
</dbReference>
<dbReference type="AlphaFoldDB" id="A0A3N0EEF6"/>
<evidence type="ECO:0000256" key="4">
    <source>
        <dbReference type="ARBA" id="ARBA00022989"/>
    </source>
</evidence>
<evidence type="ECO:0000256" key="8">
    <source>
        <dbReference type="SAM" id="Phobius"/>
    </source>
</evidence>
<dbReference type="InterPro" id="IPR003838">
    <property type="entry name" value="ABC3_permease_C"/>
</dbReference>
<gene>
    <name evidence="10" type="ORF">EFW17_06770</name>
</gene>
<dbReference type="InterPro" id="IPR050250">
    <property type="entry name" value="Macrolide_Exporter_MacB"/>
</dbReference>
<feature type="domain" description="ABC3 transporter permease C-terminal" evidence="9">
    <location>
        <begin position="630"/>
        <end position="744"/>
    </location>
</feature>
<feature type="transmembrane region" description="Helical" evidence="8">
    <location>
        <begin position="390"/>
        <end position="410"/>
    </location>
</feature>
<evidence type="ECO:0000256" key="6">
    <source>
        <dbReference type="ARBA" id="ARBA00038076"/>
    </source>
</evidence>
<feature type="transmembrane region" description="Helical" evidence="8">
    <location>
        <begin position="162"/>
        <end position="188"/>
    </location>
</feature>
<comment type="caution">
    <text evidence="10">The sequence shown here is derived from an EMBL/GenBank/DDBJ whole genome shotgun (WGS) entry which is preliminary data.</text>
</comment>
<accession>A0A3N0EEF6</accession>
<reference evidence="10 11" key="1">
    <citation type="submission" date="2018-11" db="EMBL/GenBank/DDBJ databases">
        <title>The genome draft of YIM 96095.</title>
        <authorList>
            <person name="Tang S.-K."/>
            <person name="Chunyu W.-X."/>
            <person name="Feng Y.-Z."/>
        </authorList>
    </citation>
    <scope>NUCLEOTIDE SEQUENCE [LARGE SCALE GENOMIC DNA]</scope>
    <source>
        <strain evidence="10 11">YIM 96095</strain>
    </source>
</reference>
<proteinExistence type="inferred from homology"/>
<protein>
    <submittedName>
        <fullName evidence="10">FtsX-like permease family protein</fullName>
    </submittedName>
</protein>
<organism evidence="10 11">
    <name type="scientific">Halostreptopolyspora alba</name>
    <dbReference type="NCBI Taxonomy" id="2487137"/>
    <lineage>
        <taxon>Bacteria</taxon>
        <taxon>Bacillati</taxon>
        <taxon>Actinomycetota</taxon>
        <taxon>Actinomycetes</taxon>
        <taxon>Streptosporangiales</taxon>
        <taxon>Nocardiopsidaceae</taxon>
        <taxon>Halostreptopolyspora</taxon>
    </lineage>
</organism>
<evidence type="ECO:0000256" key="1">
    <source>
        <dbReference type="ARBA" id="ARBA00004651"/>
    </source>
</evidence>
<evidence type="ECO:0000313" key="11">
    <source>
        <dbReference type="Proteomes" id="UP000269198"/>
    </source>
</evidence>
<comment type="similarity">
    <text evidence="6">Belongs to the ABC-4 integral membrane protein family.</text>
</comment>
<evidence type="ECO:0000313" key="10">
    <source>
        <dbReference type="EMBL" id="RNL86214.1"/>
    </source>
</evidence>
<dbReference type="OrthoDB" id="3223244at2"/>
<evidence type="ECO:0000256" key="5">
    <source>
        <dbReference type="ARBA" id="ARBA00023136"/>
    </source>
</evidence>
<feature type="transmembrane region" description="Helical" evidence="8">
    <location>
        <begin position="306"/>
        <end position="330"/>
    </location>
</feature>